<feature type="region of interest" description="Disordered" evidence="1">
    <location>
        <begin position="187"/>
        <end position="216"/>
    </location>
</feature>
<reference evidence="2 3" key="1">
    <citation type="journal article" date="2015" name="Nat. Commun.">
        <title>Outbred genome sequencing and CRISPR/Cas9 gene editing in butterflies.</title>
        <authorList>
            <person name="Li X."/>
            <person name="Fan D."/>
            <person name="Zhang W."/>
            <person name="Liu G."/>
            <person name="Zhang L."/>
            <person name="Zhao L."/>
            <person name="Fang X."/>
            <person name="Chen L."/>
            <person name="Dong Y."/>
            <person name="Chen Y."/>
            <person name="Ding Y."/>
            <person name="Zhao R."/>
            <person name="Feng M."/>
            <person name="Zhu Y."/>
            <person name="Feng Y."/>
            <person name="Jiang X."/>
            <person name="Zhu D."/>
            <person name="Xiang H."/>
            <person name="Feng X."/>
            <person name="Li S."/>
            <person name="Wang J."/>
            <person name="Zhang G."/>
            <person name="Kronforst M.R."/>
            <person name="Wang W."/>
        </authorList>
    </citation>
    <scope>NUCLEOTIDE SEQUENCE [LARGE SCALE GENOMIC DNA]</scope>
    <source>
        <strain evidence="2">Ya'a_city_454_Px</strain>
        <tissue evidence="2">Whole body</tissue>
    </source>
</reference>
<feature type="compositionally biased region" description="Basic and acidic residues" evidence="1">
    <location>
        <begin position="187"/>
        <end position="208"/>
    </location>
</feature>
<gene>
    <name evidence="2" type="ORF">RR46_12422</name>
</gene>
<evidence type="ECO:0000313" key="3">
    <source>
        <dbReference type="Proteomes" id="UP000053268"/>
    </source>
</evidence>
<dbReference type="Proteomes" id="UP000053268">
    <property type="component" value="Unassembled WGS sequence"/>
</dbReference>
<dbReference type="EMBL" id="KQ459593">
    <property type="protein sequence ID" value="KPI96392.1"/>
    <property type="molecule type" value="Genomic_DNA"/>
</dbReference>
<sequence length="216" mass="24443">MDGTSPVPVIENKYEDHFVRQCSVIIPEELPSLLSVAYSNIPPIKKGTDSRVGFGFAFGNHADFQVMFELGPQTNTMNLTGQPFGTGNNKRQAPALSPPKINKNREKFLQSDAGKYLQTWAQKMKSPSKVVHKRPDTSRPGEVMNLEDSMVELVKNDKGEYEIHQPKPGHMPQYVLDKLKRLYGQKKEEAQKLSDQKRTEDDVRKITEDLSNVDLD</sequence>
<keyword evidence="3" id="KW-1185">Reference proteome</keyword>
<evidence type="ECO:0000256" key="1">
    <source>
        <dbReference type="SAM" id="MobiDB-lite"/>
    </source>
</evidence>
<evidence type="ECO:0000313" key="2">
    <source>
        <dbReference type="EMBL" id="KPI96392.1"/>
    </source>
</evidence>
<accession>A0A194PSV3</accession>
<proteinExistence type="predicted"/>
<organism evidence="2 3">
    <name type="scientific">Papilio xuthus</name>
    <name type="common">Asian swallowtail butterfly</name>
    <dbReference type="NCBI Taxonomy" id="66420"/>
    <lineage>
        <taxon>Eukaryota</taxon>
        <taxon>Metazoa</taxon>
        <taxon>Ecdysozoa</taxon>
        <taxon>Arthropoda</taxon>
        <taxon>Hexapoda</taxon>
        <taxon>Insecta</taxon>
        <taxon>Pterygota</taxon>
        <taxon>Neoptera</taxon>
        <taxon>Endopterygota</taxon>
        <taxon>Lepidoptera</taxon>
        <taxon>Glossata</taxon>
        <taxon>Ditrysia</taxon>
        <taxon>Papilionoidea</taxon>
        <taxon>Papilionidae</taxon>
        <taxon>Papilioninae</taxon>
        <taxon>Papilio</taxon>
    </lineage>
</organism>
<name>A0A194PSV3_PAPXU</name>
<protein>
    <submittedName>
        <fullName evidence="2">Uncharacterized protein</fullName>
    </submittedName>
</protein>
<dbReference type="AlphaFoldDB" id="A0A194PSV3"/>